<dbReference type="OMA" id="CVEPCNG"/>
<evidence type="ECO:0000313" key="3">
    <source>
        <dbReference type="Proteomes" id="UP000694545"/>
    </source>
</evidence>
<dbReference type="GO" id="GO:0030414">
    <property type="term" value="F:peptidase inhibitor activity"/>
    <property type="evidence" value="ECO:0007669"/>
    <property type="project" value="InterPro"/>
</dbReference>
<reference evidence="2" key="2">
    <citation type="submission" date="2025-09" db="UniProtKB">
        <authorList>
            <consortium name="Ensembl"/>
        </authorList>
    </citation>
    <scope>IDENTIFICATION</scope>
</reference>
<keyword evidence="3" id="KW-1185">Reference proteome</keyword>
<dbReference type="PROSITE" id="PS51390">
    <property type="entry name" value="WAP"/>
    <property type="match status" value="1"/>
</dbReference>
<dbReference type="PRINTS" id="PR00003">
    <property type="entry name" value="4DISULPHCORE"/>
</dbReference>
<dbReference type="InterPro" id="IPR036645">
    <property type="entry name" value="Elafin-like_sf"/>
</dbReference>
<reference evidence="2" key="1">
    <citation type="submission" date="2025-08" db="UniProtKB">
        <authorList>
            <consortium name="Ensembl"/>
        </authorList>
    </citation>
    <scope>IDENTIFICATION</scope>
</reference>
<accession>A0A8D2Q411</accession>
<organism evidence="2 3">
    <name type="scientific">Varanus komodoensis</name>
    <name type="common">Komodo dragon</name>
    <dbReference type="NCBI Taxonomy" id="61221"/>
    <lineage>
        <taxon>Eukaryota</taxon>
        <taxon>Metazoa</taxon>
        <taxon>Chordata</taxon>
        <taxon>Craniata</taxon>
        <taxon>Vertebrata</taxon>
        <taxon>Euteleostomi</taxon>
        <taxon>Lepidosauria</taxon>
        <taxon>Squamata</taxon>
        <taxon>Bifurcata</taxon>
        <taxon>Unidentata</taxon>
        <taxon>Episquamata</taxon>
        <taxon>Toxicofera</taxon>
        <taxon>Anguimorpha</taxon>
        <taxon>Paleoanguimorpha</taxon>
        <taxon>Varanoidea</taxon>
        <taxon>Varanidae</taxon>
        <taxon>Varanus</taxon>
    </lineage>
</organism>
<dbReference type="SUPFAM" id="SSF57256">
    <property type="entry name" value="Elafin-like"/>
    <property type="match status" value="1"/>
</dbReference>
<proteinExistence type="predicted"/>
<feature type="domain" description="WAP" evidence="1">
    <location>
        <begin position="10"/>
        <end position="56"/>
    </location>
</feature>
<dbReference type="SMART" id="SM00217">
    <property type="entry name" value="WAP"/>
    <property type="match status" value="1"/>
</dbReference>
<dbReference type="GO" id="GO:0005576">
    <property type="term" value="C:extracellular region"/>
    <property type="evidence" value="ECO:0007669"/>
    <property type="project" value="InterPro"/>
</dbReference>
<dbReference type="Proteomes" id="UP000694545">
    <property type="component" value="Unplaced"/>
</dbReference>
<dbReference type="Gene3D" id="4.10.75.10">
    <property type="entry name" value="Elafin-like"/>
    <property type="match status" value="1"/>
</dbReference>
<evidence type="ECO:0000313" key="2">
    <source>
        <dbReference type="Ensembl" id="ENSVKKP00000017932.1"/>
    </source>
</evidence>
<evidence type="ECO:0000259" key="1">
    <source>
        <dbReference type="PROSITE" id="PS51390"/>
    </source>
</evidence>
<dbReference type="InterPro" id="IPR008197">
    <property type="entry name" value="WAP_dom"/>
</dbReference>
<dbReference type="AlphaFoldDB" id="A0A8D2Q411"/>
<dbReference type="Ensembl" id="ENSVKKT00000018385.1">
    <property type="protein sequence ID" value="ENSVKKP00000017932.1"/>
    <property type="gene ID" value="ENSVKKG00000012248.1"/>
</dbReference>
<sequence>IDIHAAFFLYTDKPGTCPAVPHYCSVQGRKVCSHDYDCPEKQKCCNLPCGKTCVDP</sequence>
<protein>
    <recommendedName>
        <fullName evidence="1">WAP domain-containing protein</fullName>
    </recommendedName>
</protein>
<dbReference type="Pfam" id="PF00095">
    <property type="entry name" value="WAP"/>
    <property type="match status" value="1"/>
</dbReference>
<name>A0A8D2Q411_VARKO</name>